<dbReference type="InterPro" id="IPR036514">
    <property type="entry name" value="SGNH_hydro_sf"/>
</dbReference>
<name>A0A833RFP4_9POAL</name>
<evidence type="ECO:0000256" key="4">
    <source>
        <dbReference type="ARBA" id="ARBA00022729"/>
    </source>
</evidence>
<dbReference type="InterPro" id="IPR051238">
    <property type="entry name" value="GDSL_esterase/lipase"/>
</dbReference>
<reference evidence="9" key="1">
    <citation type="submission" date="2020-01" db="EMBL/GenBank/DDBJ databases">
        <title>Genome sequence of Kobresia littledalei, the first chromosome-level genome in the family Cyperaceae.</title>
        <authorList>
            <person name="Qu G."/>
        </authorList>
    </citation>
    <scope>NUCLEOTIDE SEQUENCE</scope>
    <source>
        <strain evidence="9">C.B.Clarke</strain>
        <tissue evidence="9">Leaf</tissue>
    </source>
</reference>
<dbReference type="Proteomes" id="UP000623129">
    <property type="component" value="Unassembled WGS sequence"/>
</dbReference>
<protein>
    <submittedName>
        <fullName evidence="9">GDSL esterase/lipase</fullName>
    </submittedName>
</protein>
<keyword evidence="6" id="KW-0442">Lipid degradation</keyword>
<dbReference type="GO" id="GO:0016042">
    <property type="term" value="P:lipid catabolic process"/>
    <property type="evidence" value="ECO:0007669"/>
    <property type="project" value="UniProtKB-KW"/>
</dbReference>
<evidence type="ECO:0000313" key="10">
    <source>
        <dbReference type="Proteomes" id="UP000623129"/>
    </source>
</evidence>
<dbReference type="GO" id="GO:0016788">
    <property type="term" value="F:hydrolase activity, acting on ester bonds"/>
    <property type="evidence" value="ECO:0007669"/>
    <property type="project" value="InterPro"/>
</dbReference>
<dbReference type="InterPro" id="IPR001087">
    <property type="entry name" value="GDSL"/>
</dbReference>
<evidence type="ECO:0000256" key="5">
    <source>
        <dbReference type="ARBA" id="ARBA00022801"/>
    </source>
</evidence>
<feature type="chain" id="PRO_5032686892" evidence="8">
    <location>
        <begin position="23"/>
        <end position="292"/>
    </location>
</feature>
<dbReference type="InterPro" id="IPR035669">
    <property type="entry name" value="SGNH_plant_lipase-like"/>
</dbReference>
<proteinExistence type="inferred from homology"/>
<dbReference type="AlphaFoldDB" id="A0A833RFP4"/>
<comment type="subcellular location">
    <subcellularLocation>
        <location evidence="1">Secreted</location>
    </subcellularLocation>
</comment>
<keyword evidence="10" id="KW-1185">Reference proteome</keyword>
<evidence type="ECO:0000256" key="7">
    <source>
        <dbReference type="ARBA" id="ARBA00023098"/>
    </source>
</evidence>
<dbReference type="Gene3D" id="3.40.50.1110">
    <property type="entry name" value="SGNH hydrolase"/>
    <property type="match status" value="1"/>
</dbReference>
<dbReference type="SUPFAM" id="SSF52266">
    <property type="entry name" value="SGNH hydrolase"/>
    <property type="match status" value="1"/>
</dbReference>
<evidence type="ECO:0000256" key="3">
    <source>
        <dbReference type="ARBA" id="ARBA00022525"/>
    </source>
</evidence>
<keyword evidence="3" id="KW-0964">Secreted</keyword>
<keyword evidence="5" id="KW-0378">Hydrolase</keyword>
<accession>A0A833RFP4</accession>
<comment type="caution">
    <text evidence="9">The sequence shown here is derived from an EMBL/GenBank/DDBJ whole genome shotgun (WGS) entry which is preliminary data.</text>
</comment>
<evidence type="ECO:0000256" key="2">
    <source>
        <dbReference type="ARBA" id="ARBA00008668"/>
    </source>
</evidence>
<keyword evidence="4 8" id="KW-0732">Signal</keyword>
<dbReference type="OrthoDB" id="1600564at2759"/>
<dbReference type="EMBL" id="SWLB01000003">
    <property type="protein sequence ID" value="KAF3340217.1"/>
    <property type="molecule type" value="Genomic_DNA"/>
</dbReference>
<dbReference type="PANTHER" id="PTHR45650:SF8">
    <property type="entry name" value="GDSL ESTERASE_LIPASE"/>
    <property type="match status" value="1"/>
</dbReference>
<comment type="similarity">
    <text evidence="2">Belongs to the 'GDSL' lipolytic enzyme family.</text>
</comment>
<evidence type="ECO:0000256" key="6">
    <source>
        <dbReference type="ARBA" id="ARBA00022963"/>
    </source>
</evidence>
<keyword evidence="7" id="KW-0443">Lipid metabolism</keyword>
<gene>
    <name evidence="9" type="ORF">FCM35_KLT15988</name>
</gene>
<organism evidence="9 10">
    <name type="scientific">Carex littledalei</name>
    <dbReference type="NCBI Taxonomy" id="544730"/>
    <lineage>
        <taxon>Eukaryota</taxon>
        <taxon>Viridiplantae</taxon>
        <taxon>Streptophyta</taxon>
        <taxon>Embryophyta</taxon>
        <taxon>Tracheophyta</taxon>
        <taxon>Spermatophyta</taxon>
        <taxon>Magnoliopsida</taxon>
        <taxon>Liliopsida</taxon>
        <taxon>Poales</taxon>
        <taxon>Cyperaceae</taxon>
        <taxon>Cyperoideae</taxon>
        <taxon>Cariceae</taxon>
        <taxon>Carex</taxon>
        <taxon>Carex subgen. Euthyceras</taxon>
    </lineage>
</organism>
<evidence type="ECO:0000256" key="1">
    <source>
        <dbReference type="ARBA" id="ARBA00004613"/>
    </source>
</evidence>
<dbReference type="PANTHER" id="PTHR45650">
    <property type="entry name" value="GDSL-LIKE LIPASE/ACYLHYDROLASE-RELATED"/>
    <property type="match status" value="1"/>
</dbReference>
<dbReference type="GO" id="GO:0005576">
    <property type="term" value="C:extracellular region"/>
    <property type="evidence" value="ECO:0007669"/>
    <property type="project" value="UniProtKB-SubCell"/>
</dbReference>
<sequence>MAPLISFTSLATLSMMFVFVEAQVPAMFVFGDSLLDPGNNNNLATLAKANYFPNGIDFPEGVTGRYCNGRTVADYLGNLLGLPLIPPYNKPIITAHDTSRGVNFASAAAGILNDTGKLYGDRFSMDSQIQNFKRILEGLSSALVNGTEDYISRSLFLVCMGSNDYINNFLLPLSQTASMYTAESFAELLIHEYSRQLKELYELGARKFLIGGLGPLGCIPNQIGNYQNASNIAKGQIICLPILPLECENRSDFIFWDPYHPTDRANSIVAEYAYNGTLQASFPMNAMQLALL</sequence>
<feature type="signal peptide" evidence="8">
    <location>
        <begin position="1"/>
        <end position="22"/>
    </location>
</feature>
<dbReference type="Pfam" id="PF00657">
    <property type="entry name" value="Lipase_GDSL"/>
    <property type="match status" value="1"/>
</dbReference>
<evidence type="ECO:0000256" key="8">
    <source>
        <dbReference type="SAM" id="SignalP"/>
    </source>
</evidence>
<evidence type="ECO:0000313" key="9">
    <source>
        <dbReference type="EMBL" id="KAF3340217.1"/>
    </source>
</evidence>
<dbReference type="CDD" id="cd01837">
    <property type="entry name" value="SGNH_plant_lipase_like"/>
    <property type="match status" value="1"/>
</dbReference>